<keyword evidence="2" id="KW-1185">Reference proteome</keyword>
<organism evidence="1 2">
    <name type="scientific">Melastoma candidum</name>
    <dbReference type="NCBI Taxonomy" id="119954"/>
    <lineage>
        <taxon>Eukaryota</taxon>
        <taxon>Viridiplantae</taxon>
        <taxon>Streptophyta</taxon>
        <taxon>Embryophyta</taxon>
        <taxon>Tracheophyta</taxon>
        <taxon>Spermatophyta</taxon>
        <taxon>Magnoliopsida</taxon>
        <taxon>eudicotyledons</taxon>
        <taxon>Gunneridae</taxon>
        <taxon>Pentapetalae</taxon>
        <taxon>rosids</taxon>
        <taxon>malvids</taxon>
        <taxon>Myrtales</taxon>
        <taxon>Melastomataceae</taxon>
        <taxon>Melastomatoideae</taxon>
        <taxon>Melastomateae</taxon>
        <taxon>Melastoma</taxon>
    </lineage>
</organism>
<dbReference type="EMBL" id="CM042880">
    <property type="protein sequence ID" value="KAI4388394.1"/>
    <property type="molecule type" value="Genomic_DNA"/>
</dbReference>
<protein>
    <submittedName>
        <fullName evidence="1">Uncharacterized protein</fullName>
    </submittedName>
</protein>
<sequence length="271" mass="28097">MPSHENNAFVAAPTQQHPRPSRATPHHSRHNQVPVAANVGSIPCPRCDSRSTKFCYYNNYNLSQPRHFCKSCRRYWTHGGTLRNVPVGGGTRKSATSASINSSSSSVSSNKRPRCFPAVVSPCSSSSALSCHFDSAPASGAQRAVPVGVNGDTALGHGFGGGLGLGFSSLPTTTGSNAFVALSGGYVPALDGLGFSFSRGAWPFLGMAEGANYGSFRGPILGPAGVDGWNEGGGLSNPSRDGEVATAGGLMDVESFHWPELAISMPGQGQK</sequence>
<dbReference type="Proteomes" id="UP001057402">
    <property type="component" value="Chromosome 1"/>
</dbReference>
<reference evidence="2" key="1">
    <citation type="journal article" date="2023" name="Front. Plant Sci.">
        <title>Chromosomal-level genome assembly of Melastoma candidum provides insights into trichome evolution.</title>
        <authorList>
            <person name="Zhong Y."/>
            <person name="Wu W."/>
            <person name="Sun C."/>
            <person name="Zou P."/>
            <person name="Liu Y."/>
            <person name="Dai S."/>
            <person name="Zhou R."/>
        </authorList>
    </citation>
    <scope>NUCLEOTIDE SEQUENCE [LARGE SCALE GENOMIC DNA]</scope>
</reference>
<evidence type="ECO:0000313" key="1">
    <source>
        <dbReference type="EMBL" id="KAI4388394.1"/>
    </source>
</evidence>
<accession>A0ACB9SB39</accession>
<proteinExistence type="predicted"/>
<evidence type="ECO:0000313" key="2">
    <source>
        <dbReference type="Proteomes" id="UP001057402"/>
    </source>
</evidence>
<name>A0ACB9SB39_9MYRT</name>
<gene>
    <name evidence="1" type="ORF">MLD38_000727</name>
</gene>
<comment type="caution">
    <text evidence="1">The sequence shown here is derived from an EMBL/GenBank/DDBJ whole genome shotgun (WGS) entry which is preliminary data.</text>
</comment>